<dbReference type="InterPro" id="IPR016181">
    <property type="entry name" value="Acyl_CoA_acyltransferase"/>
</dbReference>
<dbReference type="RefSeq" id="WP_120272740.1">
    <property type="nucleotide sequence ID" value="NZ_RAPN01000001.1"/>
</dbReference>
<dbReference type="PANTHER" id="PTHR41368">
    <property type="entry name" value="PROTEIN YGHO"/>
    <property type="match status" value="1"/>
</dbReference>
<dbReference type="Proteomes" id="UP000283387">
    <property type="component" value="Unassembled WGS sequence"/>
</dbReference>
<dbReference type="InterPro" id="IPR039968">
    <property type="entry name" value="BcerS-like"/>
</dbReference>
<reference evidence="1 2" key="1">
    <citation type="submission" date="2018-09" db="EMBL/GenBank/DDBJ databases">
        <title>Genomic Encyclopedia of Archaeal and Bacterial Type Strains, Phase II (KMG-II): from individual species to whole genera.</title>
        <authorList>
            <person name="Goeker M."/>
        </authorList>
    </citation>
    <scope>NUCLEOTIDE SEQUENCE [LARGE SCALE GENOMIC DNA]</scope>
    <source>
        <strain evidence="1 2">DSM 27148</strain>
    </source>
</reference>
<dbReference type="OrthoDB" id="9806005at2"/>
<proteinExistence type="predicted"/>
<dbReference type="EMBL" id="RAPN01000001">
    <property type="protein sequence ID" value="RKD91439.1"/>
    <property type="molecule type" value="Genomic_DNA"/>
</dbReference>
<comment type="caution">
    <text evidence="1">The sequence shown here is derived from an EMBL/GenBank/DDBJ whole genome shotgun (WGS) entry which is preliminary data.</text>
</comment>
<name>A0A419W7J9_9BACT</name>
<keyword evidence="2" id="KW-1185">Reference proteome</keyword>
<protein>
    <recommendedName>
        <fullName evidence="3">N-acetyltransferase domain-containing protein</fullName>
    </recommendedName>
</protein>
<dbReference type="AlphaFoldDB" id="A0A419W7J9"/>
<dbReference type="SUPFAM" id="SSF55729">
    <property type="entry name" value="Acyl-CoA N-acyltransferases (Nat)"/>
    <property type="match status" value="1"/>
</dbReference>
<accession>A0A419W7J9</accession>
<sequence>MQIIPVDDKKSVDAFHELPYTIYKNDSNWVPPLRMMVEHIFDPGKNNSLKNGDAKRWLVEKNGQVVGRISAFVTDTYSYSFEQPTGGIGFFECFDDQDAANLLFDSAIDWLKTKGMEAVDGPINIGENFFNWGVLVDGFMQQSFGMQYNLPYYAKLFQNYGFQTYYEQYSYQLDITSPDLPERFWKIAEWMSKKPGYSFKQFRFAEKEKFIQDFLAIYEQAWVKHDNYKRIDPEDINKMLVESKMMLEEDFIWFVYHEGTPIAFFMMVPDLNQLFKRIPSGKLNLFNLLKMLWLRKRKVITRCRVLVMGVIPKFQKSGIESAIFYHLRKVMLRKSWYNEMELSWVGDFNPKMISIFKAVGGNHEKTHLTLRYMFDPNNEFKRAPIIMD</sequence>
<organism evidence="1 2">
    <name type="scientific">Mangrovibacterium diazotrophicum</name>
    <dbReference type="NCBI Taxonomy" id="1261403"/>
    <lineage>
        <taxon>Bacteria</taxon>
        <taxon>Pseudomonadati</taxon>
        <taxon>Bacteroidota</taxon>
        <taxon>Bacteroidia</taxon>
        <taxon>Marinilabiliales</taxon>
        <taxon>Prolixibacteraceae</taxon>
        <taxon>Mangrovibacterium</taxon>
    </lineage>
</organism>
<evidence type="ECO:0000313" key="2">
    <source>
        <dbReference type="Proteomes" id="UP000283387"/>
    </source>
</evidence>
<evidence type="ECO:0008006" key="3">
    <source>
        <dbReference type="Google" id="ProtNLM"/>
    </source>
</evidence>
<evidence type="ECO:0000313" key="1">
    <source>
        <dbReference type="EMBL" id="RKD91439.1"/>
    </source>
</evidence>
<gene>
    <name evidence="1" type="ORF">BC643_1792</name>
</gene>
<dbReference type="Gene3D" id="3.40.630.30">
    <property type="match status" value="1"/>
</dbReference>
<dbReference type="PANTHER" id="PTHR41368:SF1">
    <property type="entry name" value="PROTEIN YGHO"/>
    <property type="match status" value="1"/>
</dbReference>